<dbReference type="InterPro" id="IPR050621">
    <property type="entry name" value="Tudor_domain_containing"/>
</dbReference>
<dbReference type="Pfam" id="PF00567">
    <property type="entry name" value="TUDOR"/>
    <property type="match status" value="3"/>
</dbReference>
<gene>
    <name evidence="3" type="ORF">JD844_006825</name>
</gene>
<feature type="region of interest" description="Disordered" evidence="1">
    <location>
        <begin position="849"/>
        <end position="924"/>
    </location>
</feature>
<dbReference type="Gene3D" id="2.40.50.90">
    <property type="match status" value="2"/>
</dbReference>
<evidence type="ECO:0000313" key="4">
    <source>
        <dbReference type="Proteomes" id="UP000826234"/>
    </source>
</evidence>
<feature type="domain" description="Tudor" evidence="2">
    <location>
        <begin position="691"/>
        <end position="750"/>
    </location>
</feature>
<comment type="caution">
    <text evidence="3">The sequence shown here is derived from an EMBL/GenBank/DDBJ whole genome shotgun (WGS) entry which is preliminary data.</text>
</comment>
<dbReference type="CDD" id="cd20409">
    <property type="entry name" value="Tudor_TDRD1_rpt2"/>
    <property type="match status" value="1"/>
</dbReference>
<name>A0ABQ7T275_PHRPL</name>
<feature type="domain" description="Tudor" evidence="2">
    <location>
        <begin position="321"/>
        <end position="381"/>
    </location>
</feature>
<dbReference type="Gene3D" id="2.30.30.140">
    <property type="match status" value="3"/>
</dbReference>
<dbReference type="PANTHER" id="PTHR22948:SF4">
    <property type="entry name" value="TUDOR DOMAIN-CONTAINING PROTEIN 1"/>
    <property type="match status" value="1"/>
</dbReference>
<dbReference type="Proteomes" id="UP000826234">
    <property type="component" value="Unassembled WGS sequence"/>
</dbReference>
<dbReference type="SUPFAM" id="SSF63748">
    <property type="entry name" value="Tudor/PWWP/MBT"/>
    <property type="match status" value="3"/>
</dbReference>
<organism evidence="3 4">
    <name type="scientific">Phrynosoma platyrhinos</name>
    <name type="common">Desert horned lizard</name>
    <dbReference type="NCBI Taxonomy" id="52577"/>
    <lineage>
        <taxon>Eukaryota</taxon>
        <taxon>Metazoa</taxon>
        <taxon>Chordata</taxon>
        <taxon>Craniata</taxon>
        <taxon>Vertebrata</taxon>
        <taxon>Euteleostomi</taxon>
        <taxon>Lepidosauria</taxon>
        <taxon>Squamata</taxon>
        <taxon>Bifurcata</taxon>
        <taxon>Unidentata</taxon>
        <taxon>Episquamata</taxon>
        <taxon>Toxicofera</taxon>
        <taxon>Iguania</taxon>
        <taxon>Phrynosomatidae</taxon>
        <taxon>Phrynosomatinae</taxon>
        <taxon>Phrynosoma</taxon>
    </lineage>
</organism>
<reference evidence="3 4" key="1">
    <citation type="journal article" date="2022" name="Gigascience">
        <title>A chromosome-level genome assembly and annotation of the desert horned lizard, Phrynosoma platyrhinos, provides insight into chromosomal rearrangements among reptiles.</title>
        <authorList>
            <person name="Koochekian N."/>
            <person name="Ascanio A."/>
            <person name="Farleigh K."/>
            <person name="Card D.C."/>
            <person name="Schield D.R."/>
            <person name="Castoe T.A."/>
            <person name="Jezkova T."/>
        </authorList>
    </citation>
    <scope>NUCLEOTIDE SEQUENCE [LARGE SCALE GENOMIC DNA]</scope>
    <source>
        <strain evidence="3">NK-2021</strain>
    </source>
</reference>
<dbReference type="InterPro" id="IPR047377">
    <property type="entry name" value="Tudor_TDRD1_rpt2"/>
</dbReference>
<dbReference type="PANTHER" id="PTHR22948">
    <property type="entry name" value="TUDOR DOMAIN CONTAINING PROTEIN"/>
    <property type="match status" value="1"/>
</dbReference>
<feature type="domain" description="Tudor" evidence="2">
    <location>
        <begin position="473"/>
        <end position="532"/>
    </location>
</feature>
<dbReference type="SMART" id="SM00333">
    <property type="entry name" value="TUDOR"/>
    <property type="match status" value="3"/>
</dbReference>
<dbReference type="PROSITE" id="PS50304">
    <property type="entry name" value="TUDOR"/>
    <property type="match status" value="3"/>
</dbReference>
<evidence type="ECO:0000259" key="2">
    <source>
        <dbReference type="PROSITE" id="PS50304"/>
    </source>
</evidence>
<feature type="compositionally biased region" description="Basic and acidic residues" evidence="1">
    <location>
        <begin position="889"/>
        <end position="901"/>
    </location>
</feature>
<dbReference type="InterPro" id="IPR035437">
    <property type="entry name" value="SNase_OB-fold_sf"/>
</dbReference>
<evidence type="ECO:0000256" key="1">
    <source>
        <dbReference type="SAM" id="MobiDB-lite"/>
    </source>
</evidence>
<accession>A0ABQ7T275</accession>
<dbReference type="InterPro" id="IPR002999">
    <property type="entry name" value="Tudor"/>
</dbReference>
<keyword evidence="4" id="KW-1185">Reference proteome</keyword>
<evidence type="ECO:0000313" key="3">
    <source>
        <dbReference type="EMBL" id="KAH0623733.1"/>
    </source>
</evidence>
<proteinExistence type="predicted"/>
<sequence length="956" mass="106586">MRACVALGLRELGKGSKAKGNDVTMDSHKMAQRFHIRKKDLRIPNESLRCPYTDPNTKGSLLEDKTSALLNNFSLCDQTKLFVTNHDSGSIENSPDGSHNVSHNQITGSNINEELKGEKTDPFISFISYLSHHMMVHNMNQSVALRPSKPERDLKTINNAISLLLSSAKEINPVSGSIMMPLKQKKLKSCPDNALSRGCEPQFNPLHEPSCHFCGLFGKFLFYLCTDKVEDKPKALDEIKKKENVLSVNTNETEGQGKKTMISDLNMLELKKNMKVEGTVTEFLNPNEFYIQINSPEVLSNISKVIVKLKDQGAVIQDEYNPTKGEVGIAEFSLDQNWYRVLIKEVDVLKKNAHVLFIDFGNQDDVQLNKIKQLPKDIAHFPPCMLLCQILVSSSVEKMTIQEKKLENKAHSGCLAPRFLSLSIGDSFLGMVAHIQTPGDFFCQWMENGCKLSELQVSLNEYCDRISVSKDFCPTVGDICCAQFTGDRQWYRASVLSYVSENKVLVGYVDYGNVEVLHLNKLRPIVPELMELSVQAIRCTLAGVKPKSRTWSTEATSVMNKILKNKVVIIKIIDKKENTFVVEITDNSITPVVNVSSYLLKSGYAVEESPVRVVERRIGSLEEVSGQKLDQVDSSWVTLTAKQVVNVMVCALYNPSEFYCHLLNSHDLTALEELNSSLAEYCQKTAPNVSRVTKGELCCAYFSDDGRWYRAMVKKAASVEVCQVLFVDYGNCEEVTLDNIRPISATFMKLPFQAIRCCLSGVKPVNEEWTKEATTTFQKCIAGKKLQAKVVSLTNNNAEVELIDNTTDSPVMINDILIKGHLAFKKEIMPNQKMSSGELVACDFQGIEQPKEREKPKEKCSHPRASKSSGDHSPEDPRAKKTSKRKHLADKDSSSKKEKSSKALHRACSALPRAPMAIHGDEVSRPKSTPLVLAAQAIVPTSAHVKPNLLTPPPDT</sequence>
<dbReference type="EMBL" id="JAIPUX010001880">
    <property type="protein sequence ID" value="KAH0623733.1"/>
    <property type="molecule type" value="Genomic_DNA"/>
</dbReference>
<feature type="compositionally biased region" description="Basic and acidic residues" evidence="1">
    <location>
        <begin position="869"/>
        <end position="879"/>
    </location>
</feature>
<protein>
    <recommendedName>
        <fullName evidence="2">Tudor domain-containing protein</fullName>
    </recommendedName>
</protein>
<feature type="compositionally biased region" description="Basic and acidic residues" evidence="1">
    <location>
        <begin position="849"/>
        <end position="861"/>
    </location>
</feature>